<dbReference type="STRING" id="98765.A0A2R6RW57"/>
<gene>
    <name evidence="2" type="ORF">PHLCEN_2v1740</name>
</gene>
<evidence type="ECO:0000313" key="3">
    <source>
        <dbReference type="Proteomes" id="UP000186601"/>
    </source>
</evidence>
<feature type="compositionally biased region" description="Low complexity" evidence="1">
    <location>
        <begin position="360"/>
        <end position="369"/>
    </location>
</feature>
<dbReference type="AlphaFoldDB" id="A0A2R6RW57"/>
<reference evidence="2 3" key="1">
    <citation type="submission" date="2018-02" db="EMBL/GenBank/DDBJ databases">
        <title>Genome sequence of the basidiomycete white-rot fungus Phlebia centrifuga.</title>
        <authorList>
            <person name="Granchi Z."/>
            <person name="Peng M."/>
            <person name="de Vries R.P."/>
            <person name="Hilden K."/>
            <person name="Makela M.R."/>
            <person name="Grigoriev I."/>
            <person name="Riley R."/>
        </authorList>
    </citation>
    <scope>NUCLEOTIDE SEQUENCE [LARGE SCALE GENOMIC DNA]</scope>
    <source>
        <strain evidence="2 3">FBCC195</strain>
    </source>
</reference>
<evidence type="ECO:0000256" key="1">
    <source>
        <dbReference type="SAM" id="MobiDB-lite"/>
    </source>
</evidence>
<name>A0A2R6RW57_9APHY</name>
<accession>A0A2R6RW57</accession>
<comment type="caution">
    <text evidence="2">The sequence shown here is derived from an EMBL/GenBank/DDBJ whole genome shotgun (WGS) entry which is preliminary data.</text>
</comment>
<evidence type="ECO:0000313" key="2">
    <source>
        <dbReference type="EMBL" id="PSS34230.1"/>
    </source>
</evidence>
<keyword evidence="3" id="KW-1185">Reference proteome</keyword>
<feature type="compositionally biased region" description="Basic and acidic residues" evidence="1">
    <location>
        <begin position="322"/>
        <end position="332"/>
    </location>
</feature>
<organism evidence="2 3">
    <name type="scientific">Hermanssonia centrifuga</name>
    <dbReference type="NCBI Taxonomy" id="98765"/>
    <lineage>
        <taxon>Eukaryota</taxon>
        <taxon>Fungi</taxon>
        <taxon>Dikarya</taxon>
        <taxon>Basidiomycota</taxon>
        <taxon>Agaricomycotina</taxon>
        <taxon>Agaricomycetes</taxon>
        <taxon>Polyporales</taxon>
        <taxon>Meruliaceae</taxon>
        <taxon>Hermanssonia</taxon>
    </lineage>
</organism>
<dbReference type="Proteomes" id="UP000186601">
    <property type="component" value="Unassembled WGS sequence"/>
</dbReference>
<protein>
    <submittedName>
        <fullName evidence="2">Uncharacterized protein</fullName>
    </submittedName>
</protein>
<dbReference type="OrthoDB" id="3265918at2759"/>
<sequence length="382" mass="42382">MAGLKSNPVDAVHSALGGSCLTVTGTVFFELSALRLASGKHTLSATTWNRSYAVCRSIHAEEMCRAIQATQNNQGWCSQVHQPQFSLNVPGTASPYQGHPPTGTDLVDPHHPWARLPRGQIMKQFLQWGNPLFYLRVMPKAVLYKPKEPRPDPPYSPPPNPWPKNRRINMALLHILPKTLHKSAVIRRAVVKKLKDVFMLVITRGADVQTDRKGNQLIVFKEEQAGGHWILEDWVYVVKPTLKLYQAPHAEIIQHVRTALYHISAQLKKGPTNPHLGVRPKLGVRSDGNNQTQYEKLTPPLPDPSRSNRPVMPGLQPPSSRDGFRKRTEAVEAVKLQPPRHNIGRIPRADSVKLSPPKGRSPSGDVSVGSVSLFSSKVSALC</sequence>
<proteinExistence type="predicted"/>
<feature type="region of interest" description="Disordered" evidence="1">
    <location>
        <begin position="269"/>
        <end position="369"/>
    </location>
</feature>
<dbReference type="EMBL" id="MLYV02000140">
    <property type="protein sequence ID" value="PSS34230.1"/>
    <property type="molecule type" value="Genomic_DNA"/>
</dbReference>